<feature type="compositionally biased region" description="Polar residues" evidence="1">
    <location>
        <begin position="1"/>
        <end position="11"/>
    </location>
</feature>
<proteinExistence type="predicted"/>
<sequence length="152" mass="17583">MWSNTSASNPASPTTPQIPSVSPTSPTSRPTYRLKNQGRRIAQIVKLKPEFVEKYKECHAKVWPEVLKQIKDCNIEDYSIYHDPETHILFASFKYVGYNYAGDMERMRDNPKVQEWWKITDSYQESFVPGAKSSADGEPAWWKGVEEVFYTP</sequence>
<protein>
    <submittedName>
        <fullName evidence="2">DUF718-domain-containing protein</fullName>
    </submittedName>
</protein>
<dbReference type="InterPro" id="IPR008000">
    <property type="entry name" value="Rham/fucose_mutarotase"/>
</dbReference>
<dbReference type="OrthoDB" id="9981546at2759"/>
<dbReference type="PANTHER" id="PTHR34389">
    <property type="entry name" value="L-RHAMNOSE MUTAROTASE"/>
    <property type="match status" value="1"/>
</dbReference>
<dbReference type="Proteomes" id="UP000235786">
    <property type="component" value="Unassembled WGS sequence"/>
</dbReference>
<evidence type="ECO:0000313" key="3">
    <source>
        <dbReference type="Proteomes" id="UP000235786"/>
    </source>
</evidence>
<keyword evidence="3" id="KW-1185">Reference proteome</keyword>
<accession>A0A2J6S6T5</accession>
<reference evidence="2 3" key="1">
    <citation type="submission" date="2016-04" db="EMBL/GenBank/DDBJ databases">
        <title>A degradative enzymes factory behind the ericoid mycorrhizal symbiosis.</title>
        <authorList>
            <consortium name="DOE Joint Genome Institute"/>
            <person name="Martino E."/>
            <person name="Morin E."/>
            <person name="Grelet G."/>
            <person name="Kuo A."/>
            <person name="Kohler A."/>
            <person name="Daghino S."/>
            <person name="Barry K."/>
            <person name="Choi C."/>
            <person name="Cichocki N."/>
            <person name="Clum A."/>
            <person name="Copeland A."/>
            <person name="Hainaut M."/>
            <person name="Haridas S."/>
            <person name="Labutti K."/>
            <person name="Lindquist E."/>
            <person name="Lipzen A."/>
            <person name="Khouja H.-R."/>
            <person name="Murat C."/>
            <person name="Ohm R."/>
            <person name="Olson A."/>
            <person name="Spatafora J."/>
            <person name="Veneault-Fourrey C."/>
            <person name="Henrissat B."/>
            <person name="Grigoriev I."/>
            <person name="Martin F."/>
            <person name="Perotto S."/>
        </authorList>
    </citation>
    <scope>NUCLEOTIDE SEQUENCE [LARGE SCALE GENOMIC DNA]</scope>
    <source>
        <strain evidence="2 3">F</strain>
    </source>
</reference>
<evidence type="ECO:0000313" key="2">
    <source>
        <dbReference type="EMBL" id="PMD46474.1"/>
    </source>
</evidence>
<dbReference type="Gene3D" id="3.30.70.100">
    <property type="match status" value="1"/>
</dbReference>
<dbReference type="PANTHER" id="PTHR34389:SF2">
    <property type="entry name" value="L-RHAMNOSE MUTAROTASE"/>
    <property type="match status" value="1"/>
</dbReference>
<evidence type="ECO:0000256" key="1">
    <source>
        <dbReference type="SAM" id="MobiDB-lite"/>
    </source>
</evidence>
<feature type="region of interest" description="Disordered" evidence="1">
    <location>
        <begin position="1"/>
        <end position="32"/>
    </location>
</feature>
<dbReference type="GO" id="GO:0016857">
    <property type="term" value="F:racemase and epimerase activity, acting on carbohydrates and derivatives"/>
    <property type="evidence" value="ECO:0007669"/>
    <property type="project" value="InterPro"/>
</dbReference>
<dbReference type="STRING" id="1149755.A0A2J6S6T5"/>
<dbReference type="Pfam" id="PF05336">
    <property type="entry name" value="rhaM"/>
    <property type="match status" value="1"/>
</dbReference>
<dbReference type="EMBL" id="KZ613939">
    <property type="protein sequence ID" value="PMD46474.1"/>
    <property type="molecule type" value="Genomic_DNA"/>
</dbReference>
<organism evidence="2 3">
    <name type="scientific">Hyaloscypha variabilis (strain UAMH 11265 / GT02V1 / F)</name>
    <name type="common">Meliniomyces variabilis</name>
    <dbReference type="NCBI Taxonomy" id="1149755"/>
    <lineage>
        <taxon>Eukaryota</taxon>
        <taxon>Fungi</taxon>
        <taxon>Dikarya</taxon>
        <taxon>Ascomycota</taxon>
        <taxon>Pezizomycotina</taxon>
        <taxon>Leotiomycetes</taxon>
        <taxon>Helotiales</taxon>
        <taxon>Hyaloscyphaceae</taxon>
        <taxon>Hyaloscypha</taxon>
        <taxon>Hyaloscypha variabilis</taxon>
    </lineage>
</organism>
<dbReference type="InterPro" id="IPR011008">
    <property type="entry name" value="Dimeric_a/b-barrel"/>
</dbReference>
<feature type="compositionally biased region" description="Low complexity" evidence="1">
    <location>
        <begin position="12"/>
        <end position="31"/>
    </location>
</feature>
<dbReference type="SUPFAM" id="SSF54909">
    <property type="entry name" value="Dimeric alpha+beta barrel"/>
    <property type="match status" value="1"/>
</dbReference>
<name>A0A2J6S6T5_HYAVF</name>
<gene>
    <name evidence="2" type="ORF">L207DRAFT_417694</name>
</gene>
<dbReference type="AlphaFoldDB" id="A0A2J6S6T5"/>